<dbReference type="AlphaFoldDB" id="A0A1I7XXK4"/>
<sequence length="128" mass="14102">MSPSWSHFLSPKRRCLTPNATDLSSLISQVFTHAKNKFRAFFGDHRRTVITDSGSCLAEARPAAALGIQRTWHWENKRGYGVPEAGGVQVEVTRASRIAAGKVGRTPDWEPGRTWGRTVISRAVGVDV</sequence>
<keyword evidence="1" id="KW-1185">Reference proteome</keyword>
<evidence type="ECO:0000313" key="1">
    <source>
        <dbReference type="Proteomes" id="UP000095287"/>
    </source>
</evidence>
<proteinExistence type="predicted"/>
<evidence type="ECO:0000313" key="2">
    <source>
        <dbReference type="WBParaSite" id="L893_g10626.t1"/>
    </source>
</evidence>
<dbReference type="Proteomes" id="UP000095287">
    <property type="component" value="Unplaced"/>
</dbReference>
<name>A0A1I7XXK4_9BILA</name>
<protein>
    <submittedName>
        <fullName evidence="2">Transposase</fullName>
    </submittedName>
</protein>
<accession>A0A1I7XXK4</accession>
<organism evidence="1 2">
    <name type="scientific">Steinernema glaseri</name>
    <dbReference type="NCBI Taxonomy" id="37863"/>
    <lineage>
        <taxon>Eukaryota</taxon>
        <taxon>Metazoa</taxon>
        <taxon>Ecdysozoa</taxon>
        <taxon>Nematoda</taxon>
        <taxon>Chromadorea</taxon>
        <taxon>Rhabditida</taxon>
        <taxon>Tylenchina</taxon>
        <taxon>Panagrolaimomorpha</taxon>
        <taxon>Strongyloidoidea</taxon>
        <taxon>Steinernematidae</taxon>
        <taxon>Steinernema</taxon>
    </lineage>
</organism>
<reference evidence="2" key="1">
    <citation type="submission" date="2016-11" db="UniProtKB">
        <authorList>
            <consortium name="WormBaseParasite"/>
        </authorList>
    </citation>
    <scope>IDENTIFICATION</scope>
</reference>
<dbReference type="WBParaSite" id="L893_g10626.t1">
    <property type="protein sequence ID" value="L893_g10626.t1"/>
    <property type="gene ID" value="L893_g10626"/>
</dbReference>